<gene>
    <name evidence="3" type="ORF">PGLA1383_LOCUS50250</name>
</gene>
<dbReference type="Pfam" id="PF12146">
    <property type="entry name" value="Hydrolase_4"/>
    <property type="match status" value="1"/>
</dbReference>
<name>A0A813H9N1_POLGL</name>
<evidence type="ECO:0000313" key="4">
    <source>
        <dbReference type="Proteomes" id="UP000654075"/>
    </source>
</evidence>
<dbReference type="OrthoDB" id="10249433at2759"/>
<dbReference type="PANTHER" id="PTHR43358:SF4">
    <property type="entry name" value="ALPHA_BETA HYDROLASE FOLD-1 DOMAIN-CONTAINING PROTEIN"/>
    <property type="match status" value="1"/>
</dbReference>
<comment type="caution">
    <text evidence="3">The sequence shown here is derived from an EMBL/GenBank/DDBJ whole genome shotgun (WGS) entry which is preliminary data.</text>
</comment>
<evidence type="ECO:0000256" key="1">
    <source>
        <dbReference type="SAM" id="MobiDB-lite"/>
    </source>
</evidence>
<dbReference type="InterPro" id="IPR052920">
    <property type="entry name" value="DNA-binding_regulatory"/>
</dbReference>
<dbReference type="EMBL" id="CAJNNV010031077">
    <property type="protein sequence ID" value="CAE8634603.1"/>
    <property type="molecule type" value="Genomic_DNA"/>
</dbReference>
<dbReference type="InterPro" id="IPR022742">
    <property type="entry name" value="Hydrolase_4"/>
</dbReference>
<feature type="region of interest" description="Disordered" evidence="1">
    <location>
        <begin position="311"/>
        <end position="342"/>
    </location>
</feature>
<organism evidence="3 4">
    <name type="scientific">Polarella glacialis</name>
    <name type="common">Dinoflagellate</name>
    <dbReference type="NCBI Taxonomy" id="89957"/>
    <lineage>
        <taxon>Eukaryota</taxon>
        <taxon>Sar</taxon>
        <taxon>Alveolata</taxon>
        <taxon>Dinophyceae</taxon>
        <taxon>Suessiales</taxon>
        <taxon>Suessiaceae</taxon>
        <taxon>Polarella</taxon>
    </lineage>
</organism>
<feature type="compositionally biased region" description="Low complexity" evidence="1">
    <location>
        <begin position="313"/>
        <end position="330"/>
    </location>
</feature>
<sequence length="342" mass="37763">MEMSWGTLVTDSYDILWKMIIRPPRSSYSLEDLGPVKFRIGSQGFQREDFQLKNQRGMKLECSWYRPLRSKPAQATPSAPCVVYLHGNCSSRMEALDILQVVLPKDMSVFSVDFSGSGQSEGDYISLGHFEQHDLRVVVDYLRQSGSVSAVGLWGRSMGAATSILRAAEDWELAALVVDSPFSSLPMVAQELVNSQMAVPEFMLGMALGMVRKEIQTRANFDIEELLPIKAAPRARSPCLFAVAKDDDFVLPHHTYDLHNAWGANSRKLVTFEGGHNGARPRWFLEEASGFLKVHLTAAAKVSVDLVTEESEAVPSASSAPPAARAAKVPAEPPMELRRPLQ</sequence>
<feature type="domain" description="Serine aminopeptidase S33" evidence="2">
    <location>
        <begin position="81"/>
        <end position="187"/>
    </location>
</feature>
<dbReference type="AlphaFoldDB" id="A0A813H9N1"/>
<accession>A0A813H9N1</accession>
<dbReference type="PANTHER" id="PTHR43358">
    <property type="entry name" value="ALPHA/BETA-HYDROLASE"/>
    <property type="match status" value="1"/>
</dbReference>
<dbReference type="Gene3D" id="3.40.50.1820">
    <property type="entry name" value="alpha/beta hydrolase"/>
    <property type="match status" value="1"/>
</dbReference>
<feature type="non-terminal residue" evidence="3">
    <location>
        <position position="342"/>
    </location>
</feature>
<dbReference type="SUPFAM" id="SSF53474">
    <property type="entry name" value="alpha/beta-Hydrolases"/>
    <property type="match status" value="1"/>
</dbReference>
<dbReference type="Proteomes" id="UP000654075">
    <property type="component" value="Unassembled WGS sequence"/>
</dbReference>
<reference evidence="3" key="1">
    <citation type="submission" date="2021-02" db="EMBL/GenBank/DDBJ databases">
        <authorList>
            <person name="Dougan E. K."/>
            <person name="Rhodes N."/>
            <person name="Thang M."/>
            <person name="Chan C."/>
        </authorList>
    </citation>
    <scope>NUCLEOTIDE SEQUENCE</scope>
</reference>
<evidence type="ECO:0000313" key="3">
    <source>
        <dbReference type="EMBL" id="CAE8634603.1"/>
    </source>
</evidence>
<dbReference type="InterPro" id="IPR029058">
    <property type="entry name" value="AB_hydrolase_fold"/>
</dbReference>
<dbReference type="OMA" id="FEGGHNG"/>
<proteinExistence type="predicted"/>
<keyword evidence="4" id="KW-1185">Reference proteome</keyword>
<protein>
    <recommendedName>
        <fullName evidence="2">Serine aminopeptidase S33 domain-containing protein</fullName>
    </recommendedName>
</protein>
<evidence type="ECO:0000259" key="2">
    <source>
        <dbReference type="Pfam" id="PF12146"/>
    </source>
</evidence>